<evidence type="ECO:0000259" key="1">
    <source>
        <dbReference type="Pfam" id="PF13546"/>
    </source>
</evidence>
<dbReference type="InterPro" id="IPR038721">
    <property type="entry name" value="IS701-like_DDE_dom"/>
</dbReference>
<dbReference type="Pfam" id="PF13546">
    <property type="entry name" value="DDE_5"/>
    <property type="match status" value="1"/>
</dbReference>
<dbReference type="EMBL" id="CAJSLV010000042">
    <property type="protein sequence ID" value="CAG6391927.1"/>
    <property type="molecule type" value="Genomic_DNA"/>
</dbReference>
<protein>
    <recommendedName>
        <fullName evidence="1">Transposase IS701-like DDE domain-containing protein</fullName>
    </recommendedName>
</protein>
<proteinExistence type="predicted"/>
<evidence type="ECO:0000313" key="3">
    <source>
        <dbReference type="Proteomes" id="UP001152519"/>
    </source>
</evidence>
<organism evidence="2 3">
    <name type="scientific">Actinacidiphila cocklensis</name>
    <dbReference type="NCBI Taxonomy" id="887465"/>
    <lineage>
        <taxon>Bacteria</taxon>
        <taxon>Bacillati</taxon>
        <taxon>Actinomycetota</taxon>
        <taxon>Actinomycetes</taxon>
        <taxon>Kitasatosporales</taxon>
        <taxon>Streptomycetaceae</taxon>
        <taxon>Actinacidiphila</taxon>
    </lineage>
</organism>
<gene>
    <name evidence="2" type="ORF">SCOCK_140125</name>
</gene>
<reference evidence="2" key="1">
    <citation type="submission" date="2021-05" db="EMBL/GenBank/DDBJ databases">
        <authorList>
            <person name="Arsene-Ploetze F."/>
        </authorList>
    </citation>
    <scope>NUCLEOTIDE SEQUENCE</scope>
    <source>
        <strain evidence="2">DSM 42138</strain>
    </source>
</reference>
<sequence>MMGPLSDLPRKNCWTIAEWAGEATPDGLQHLLGWAKWDAGAVRDDVREYVLDHLHDQDAVLVVDETGDVKKGTHTVGVQRQYTGTAGRIENSQVAVYLVYTGRHGHAVVDRELYTPRSWRTDDSQRCQAAGLDENTAFATKPELAARMIGRFFDAGHRVGWVAGQGFGVVSCCPVRNVLRAQLRGSATGIASTIAEFWARVGHNSSDSWSRCLFGGLQGERHRVRGSGSAFPSAARSRVAGDGTRLLLTVILLSRPWAFVTV</sequence>
<dbReference type="PANTHER" id="PTHR33627:SF1">
    <property type="entry name" value="TRANSPOSASE"/>
    <property type="match status" value="1"/>
</dbReference>
<name>A0A9W4DKP3_9ACTN</name>
<dbReference type="Proteomes" id="UP001152519">
    <property type="component" value="Unassembled WGS sequence"/>
</dbReference>
<dbReference type="AlphaFoldDB" id="A0A9W4DKP3"/>
<keyword evidence="3" id="KW-1185">Reference proteome</keyword>
<dbReference type="PANTHER" id="PTHR33627">
    <property type="entry name" value="TRANSPOSASE"/>
    <property type="match status" value="1"/>
</dbReference>
<accession>A0A9W4DKP3</accession>
<dbReference type="NCBIfam" id="NF033540">
    <property type="entry name" value="transpos_IS701"/>
    <property type="match status" value="1"/>
</dbReference>
<feature type="domain" description="Transposase IS701-like DDE" evidence="1">
    <location>
        <begin position="3"/>
        <end position="168"/>
    </location>
</feature>
<dbReference type="InterPro" id="IPR039365">
    <property type="entry name" value="IS701-like"/>
</dbReference>
<evidence type="ECO:0000313" key="2">
    <source>
        <dbReference type="EMBL" id="CAG6391927.1"/>
    </source>
</evidence>
<comment type="caution">
    <text evidence="2">The sequence shown here is derived from an EMBL/GenBank/DDBJ whole genome shotgun (WGS) entry which is preliminary data.</text>
</comment>